<keyword evidence="3" id="KW-0687">Ribonucleoprotein</keyword>
<evidence type="ECO:0000313" key="4">
    <source>
        <dbReference type="Proteomes" id="UP000249696"/>
    </source>
</evidence>
<keyword evidence="3" id="KW-0689">Ribosomal protein</keyword>
<evidence type="ECO:0000256" key="1">
    <source>
        <dbReference type="ARBA" id="ARBA00022679"/>
    </source>
</evidence>
<evidence type="ECO:0000259" key="2">
    <source>
        <dbReference type="PROSITE" id="PS51186"/>
    </source>
</evidence>
<reference evidence="3 4" key="1">
    <citation type="submission" date="2018-06" db="EMBL/GenBank/DDBJ databases">
        <title>Genomic Encyclopedia of Archaeal and Bacterial Type Strains, Phase II (KMG-II): from individual species to whole genera.</title>
        <authorList>
            <person name="Goeker M."/>
        </authorList>
    </citation>
    <scope>NUCLEOTIDE SEQUENCE [LARGE SCALE GENOMIC DNA]</scope>
    <source>
        <strain evidence="3 4">DSM 23522</strain>
    </source>
</reference>
<proteinExistence type="predicted"/>
<accession>A0A327QMK4</accession>
<dbReference type="EMBL" id="QLLN01000011">
    <property type="protein sequence ID" value="RAJ05876.1"/>
    <property type="molecule type" value="Genomic_DNA"/>
</dbReference>
<gene>
    <name evidence="3" type="ORF">LV92_04224</name>
</gene>
<dbReference type="Proteomes" id="UP000249696">
    <property type="component" value="Unassembled WGS sequence"/>
</dbReference>
<dbReference type="PANTHER" id="PTHR13947:SF37">
    <property type="entry name" value="LD18367P"/>
    <property type="match status" value="1"/>
</dbReference>
<protein>
    <submittedName>
        <fullName evidence="3">Ribosomal protein S18 acetylase RimI-like enzyme</fullName>
    </submittedName>
</protein>
<name>A0A327QMK4_9FLAO</name>
<dbReference type="RefSeq" id="WP_394336289.1">
    <property type="nucleotide sequence ID" value="NZ_QLLN01000011.1"/>
</dbReference>
<keyword evidence="4" id="KW-1185">Reference proteome</keyword>
<dbReference type="PROSITE" id="PS51186">
    <property type="entry name" value="GNAT"/>
    <property type="match status" value="1"/>
</dbReference>
<dbReference type="AlphaFoldDB" id="A0A327QMK4"/>
<feature type="domain" description="N-acetyltransferase" evidence="2">
    <location>
        <begin position="2"/>
        <end position="136"/>
    </location>
</feature>
<evidence type="ECO:0000313" key="3">
    <source>
        <dbReference type="EMBL" id="RAJ05876.1"/>
    </source>
</evidence>
<sequence>MTTLKRSNSKNLDFIALVKLLDADLKLRDGDDHGFYAQYNGIENLSFVVLAYSNNAPIGCGAIKAYNDNTMEIKRMYVASQERGKGIASKILKELEIWAAEQNYSSCILETGLRQPEAIALYKKKWLRYYSQLRTI</sequence>
<dbReference type="SUPFAM" id="SSF55729">
    <property type="entry name" value="Acyl-CoA N-acyltransferases (Nat)"/>
    <property type="match status" value="1"/>
</dbReference>
<dbReference type="Gene3D" id="3.40.630.30">
    <property type="match status" value="1"/>
</dbReference>
<dbReference type="GO" id="GO:0005840">
    <property type="term" value="C:ribosome"/>
    <property type="evidence" value="ECO:0007669"/>
    <property type="project" value="UniProtKB-KW"/>
</dbReference>
<dbReference type="InterPro" id="IPR000182">
    <property type="entry name" value="GNAT_dom"/>
</dbReference>
<dbReference type="GO" id="GO:0008080">
    <property type="term" value="F:N-acetyltransferase activity"/>
    <property type="evidence" value="ECO:0007669"/>
    <property type="project" value="InterPro"/>
</dbReference>
<dbReference type="InterPro" id="IPR050769">
    <property type="entry name" value="NAT_camello-type"/>
</dbReference>
<dbReference type="InterPro" id="IPR016181">
    <property type="entry name" value="Acyl_CoA_acyltransferase"/>
</dbReference>
<keyword evidence="1" id="KW-0808">Transferase</keyword>
<dbReference type="Pfam" id="PF00583">
    <property type="entry name" value="Acetyltransf_1"/>
    <property type="match status" value="1"/>
</dbReference>
<dbReference type="PANTHER" id="PTHR13947">
    <property type="entry name" value="GNAT FAMILY N-ACETYLTRANSFERASE"/>
    <property type="match status" value="1"/>
</dbReference>
<dbReference type="CDD" id="cd04301">
    <property type="entry name" value="NAT_SF"/>
    <property type="match status" value="1"/>
</dbReference>
<organism evidence="3 4">
    <name type="scientific">Arenibacter echinorum</name>
    <dbReference type="NCBI Taxonomy" id="440515"/>
    <lineage>
        <taxon>Bacteria</taxon>
        <taxon>Pseudomonadati</taxon>
        <taxon>Bacteroidota</taxon>
        <taxon>Flavobacteriia</taxon>
        <taxon>Flavobacteriales</taxon>
        <taxon>Flavobacteriaceae</taxon>
        <taxon>Arenibacter</taxon>
    </lineage>
</organism>
<comment type="caution">
    <text evidence="3">The sequence shown here is derived from an EMBL/GenBank/DDBJ whole genome shotgun (WGS) entry which is preliminary data.</text>
</comment>